<accession>A0A7J6D1H8</accession>
<evidence type="ECO:0000256" key="6">
    <source>
        <dbReference type="ARBA" id="ARBA00024347"/>
    </source>
</evidence>
<name>A0A7J6D1H8_9TELE</name>
<dbReference type="Proteomes" id="UP000579812">
    <property type="component" value="Unassembled WGS sequence"/>
</dbReference>
<feature type="compositionally biased region" description="Low complexity" evidence="9">
    <location>
        <begin position="1721"/>
        <end position="1730"/>
    </location>
</feature>
<feature type="compositionally biased region" description="Polar residues" evidence="9">
    <location>
        <begin position="1896"/>
        <end position="1932"/>
    </location>
</feature>
<feature type="compositionally biased region" description="Acidic residues" evidence="9">
    <location>
        <begin position="996"/>
        <end position="1011"/>
    </location>
</feature>
<dbReference type="SUPFAM" id="SSF50156">
    <property type="entry name" value="PDZ domain-like"/>
    <property type="match status" value="7"/>
</dbReference>
<dbReference type="CDD" id="cd06762">
    <property type="entry name" value="PDZ6_PDZD2-PDZ3_hPro-IL-16-like"/>
    <property type="match status" value="1"/>
</dbReference>
<dbReference type="CDD" id="cd01341">
    <property type="entry name" value="ADP_ribosyl"/>
    <property type="match status" value="2"/>
</dbReference>
<dbReference type="PROSITE" id="PS50106">
    <property type="entry name" value="PDZ"/>
    <property type="match status" value="7"/>
</dbReference>
<feature type="region of interest" description="Disordered" evidence="9">
    <location>
        <begin position="996"/>
        <end position="1087"/>
    </location>
</feature>
<reference evidence="12 13" key="1">
    <citation type="submission" date="2020-04" db="EMBL/GenBank/DDBJ databases">
        <title>Chromosome-level genome assembly of a cyprinid fish Onychostoma macrolepis by integration of Nanopore Sequencing, Bionano and Hi-C technology.</title>
        <authorList>
            <person name="Wang D."/>
        </authorList>
    </citation>
    <scope>NUCLEOTIDE SEQUENCE [LARGE SCALE GENOMIC DNA]</scope>
    <source>
        <strain evidence="12">SWU-2019</strain>
        <tissue evidence="12">Muscle</tissue>
    </source>
</reference>
<feature type="domain" description="PDZ" evidence="10">
    <location>
        <begin position="732"/>
        <end position="806"/>
    </location>
</feature>
<evidence type="ECO:0000259" key="11">
    <source>
        <dbReference type="PROSITE" id="PS51059"/>
    </source>
</evidence>
<keyword evidence="2 8" id="KW-0808">Transferase</keyword>
<comment type="similarity">
    <text evidence="6">Belongs to the ARTD/PARP family.</text>
</comment>
<feature type="domain" description="PARP catalytic" evidence="11">
    <location>
        <begin position="3041"/>
        <end position="3268"/>
    </location>
</feature>
<dbReference type="Pfam" id="PF00644">
    <property type="entry name" value="PARP"/>
    <property type="match status" value="1"/>
</dbReference>
<feature type="region of interest" description="Disordered" evidence="9">
    <location>
        <begin position="1422"/>
        <end position="1443"/>
    </location>
</feature>
<dbReference type="Gene3D" id="2.30.42.10">
    <property type="match status" value="7"/>
</dbReference>
<evidence type="ECO:0000259" key="10">
    <source>
        <dbReference type="PROSITE" id="PS50106"/>
    </source>
</evidence>
<feature type="compositionally biased region" description="Low complexity" evidence="9">
    <location>
        <begin position="971"/>
        <end position="984"/>
    </location>
</feature>
<gene>
    <name evidence="12" type="ORF">G5714_005614</name>
</gene>
<feature type="region of interest" description="Disordered" evidence="9">
    <location>
        <begin position="2764"/>
        <end position="2783"/>
    </location>
</feature>
<dbReference type="CDD" id="cd06759">
    <property type="entry name" value="PDZ3_PDZD2-PDZ1_hPro-IL-16-like"/>
    <property type="match status" value="1"/>
</dbReference>
<feature type="domain" description="PDZ" evidence="10">
    <location>
        <begin position="593"/>
        <end position="679"/>
    </location>
</feature>
<feature type="compositionally biased region" description="Polar residues" evidence="9">
    <location>
        <begin position="1633"/>
        <end position="1658"/>
    </location>
</feature>
<dbReference type="PANTHER" id="PTHR11324:SF16">
    <property type="entry name" value="PDZ DOMAIN-CONTAINING PROTEIN 2"/>
    <property type="match status" value="1"/>
</dbReference>
<dbReference type="CDD" id="cd23061">
    <property type="entry name" value="PDZ1_PDZD2-like"/>
    <property type="match status" value="1"/>
</dbReference>
<feature type="region of interest" description="Disordered" evidence="9">
    <location>
        <begin position="682"/>
        <end position="727"/>
    </location>
</feature>
<feature type="region of interest" description="Disordered" evidence="9">
    <location>
        <begin position="428"/>
        <end position="472"/>
    </location>
</feature>
<feature type="domain" description="PDZ" evidence="10">
    <location>
        <begin position="338"/>
        <end position="423"/>
    </location>
</feature>
<feature type="region of interest" description="Disordered" evidence="9">
    <location>
        <begin position="2306"/>
        <end position="2332"/>
    </location>
</feature>
<organism evidence="12 13">
    <name type="scientific">Onychostoma macrolepis</name>
    <dbReference type="NCBI Taxonomy" id="369639"/>
    <lineage>
        <taxon>Eukaryota</taxon>
        <taxon>Metazoa</taxon>
        <taxon>Chordata</taxon>
        <taxon>Craniata</taxon>
        <taxon>Vertebrata</taxon>
        <taxon>Euteleostomi</taxon>
        <taxon>Actinopterygii</taxon>
        <taxon>Neopterygii</taxon>
        <taxon>Teleostei</taxon>
        <taxon>Ostariophysi</taxon>
        <taxon>Cypriniformes</taxon>
        <taxon>Cyprinidae</taxon>
        <taxon>Acrossocheilinae</taxon>
        <taxon>Onychostoma</taxon>
    </lineage>
</organism>
<dbReference type="CDD" id="cd06758">
    <property type="entry name" value="PDZ2_PDZD2-like"/>
    <property type="match status" value="1"/>
</dbReference>
<feature type="compositionally biased region" description="Basic and acidic residues" evidence="9">
    <location>
        <begin position="717"/>
        <end position="727"/>
    </location>
</feature>
<feature type="domain" description="PDZ" evidence="10">
    <location>
        <begin position="2349"/>
        <end position="2420"/>
    </location>
</feature>
<dbReference type="EMBL" id="JAAMOB010000005">
    <property type="protein sequence ID" value="KAF4113069.1"/>
    <property type="molecule type" value="Genomic_DNA"/>
</dbReference>
<dbReference type="EC" id="2.4.2.-" evidence="8"/>
<feature type="compositionally biased region" description="Low complexity" evidence="9">
    <location>
        <begin position="1751"/>
        <end position="1764"/>
    </location>
</feature>
<feature type="domain" description="PDZ" evidence="10">
    <location>
        <begin position="97"/>
        <end position="158"/>
    </location>
</feature>
<evidence type="ECO:0000256" key="1">
    <source>
        <dbReference type="ARBA" id="ARBA00022676"/>
    </source>
</evidence>
<proteinExistence type="inferred from homology"/>
<feature type="compositionally biased region" description="Polar residues" evidence="9">
    <location>
        <begin position="433"/>
        <end position="445"/>
    </location>
</feature>
<comment type="caution">
    <text evidence="12">The sequence shown here is derived from an EMBL/GenBank/DDBJ whole genome shotgun (WGS) entry which is preliminary data.</text>
</comment>
<feature type="compositionally biased region" description="Low complexity" evidence="9">
    <location>
        <begin position="1674"/>
        <end position="1693"/>
    </location>
</feature>
<feature type="compositionally biased region" description="Low complexity" evidence="9">
    <location>
        <begin position="682"/>
        <end position="708"/>
    </location>
</feature>
<feature type="region of interest" description="Disordered" evidence="9">
    <location>
        <begin position="1450"/>
        <end position="1469"/>
    </location>
</feature>
<evidence type="ECO:0000256" key="9">
    <source>
        <dbReference type="SAM" id="MobiDB-lite"/>
    </source>
</evidence>
<keyword evidence="1 8" id="KW-0328">Glycosyltransferase</keyword>
<evidence type="ECO:0000256" key="8">
    <source>
        <dbReference type="RuleBase" id="RU362114"/>
    </source>
</evidence>
<dbReference type="CDD" id="cd06761">
    <property type="entry name" value="PDZ5_PDZD2-like"/>
    <property type="match status" value="1"/>
</dbReference>
<feature type="region of interest" description="Disordered" evidence="9">
    <location>
        <begin position="2791"/>
        <end position="2829"/>
    </location>
</feature>
<dbReference type="PANTHER" id="PTHR11324">
    <property type="entry name" value="IL16-RELATED"/>
    <property type="match status" value="1"/>
</dbReference>
<dbReference type="Gene3D" id="3.90.228.10">
    <property type="match status" value="1"/>
</dbReference>
<evidence type="ECO:0000256" key="3">
    <source>
        <dbReference type="ARBA" id="ARBA00022695"/>
    </source>
</evidence>
<dbReference type="InterPro" id="IPR012317">
    <property type="entry name" value="Poly(ADP-ribose)pol_cat_dom"/>
</dbReference>
<evidence type="ECO:0000256" key="4">
    <source>
        <dbReference type="ARBA" id="ARBA00022765"/>
    </source>
</evidence>
<feature type="compositionally biased region" description="Polar residues" evidence="9">
    <location>
        <begin position="1592"/>
        <end position="1610"/>
    </location>
</feature>
<feature type="region of interest" description="Disordered" evidence="9">
    <location>
        <begin position="194"/>
        <end position="332"/>
    </location>
</feature>
<evidence type="ECO:0000256" key="7">
    <source>
        <dbReference type="ARBA" id="ARBA00055359"/>
    </source>
</evidence>
<dbReference type="FunFam" id="2.30.42.10:FF:000127">
    <property type="entry name" value="Pro-interleukin-16"/>
    <property type="match status" value="1"/>
</dbReference>
<dbReference type="CDD" id="cd06763">
    <property type="entry name" value="PDZ7_PDZD2-PDZ4_hPro-IL-16-like"/>
    <property type="match status" value="1"/>
</dbReference>
<feature type="region of interest" description="Disordered" evidence="9">
    <location>
        <begin position="1592"/>
        <end position="1615"/>
    </location>
</feature>
<evidence type="ECO:0000313" key="12">
    <source>
        <dbReference type="EMBL" id="KAF4113069.1"/>
    </source>
</evidence>
<feature type="region of interest" description="Disordered" evidence="9">
    <location>
        <begin position="494"/>
        <end position="551"/>
    </location>
</feature>
<feature type="domain" description="PDZ" evidence="10">
    <location>
        <begin position="1189"/>
        <end position="1273"/>
    </location>
</feature>
<protein>
    <recommendedName>
        <fullName evidence="8">Poly [ADP-ribose] polymerase</fullName>
        <shortName evidence="8">PARP</shortName>
        <ecNumber evidence="8">2.4.2.-</ecNumber>
    </recommendedName>
</protein>
<dbReference type="SUPFAM" id="SSF56399">
    <property type="entry name" value="ADP-ribosylation"/>
    <property type="match status" value="1"/>
</dbReference>
<dbReference type="CDD" id="cd06760">
    <property type="entry name" value="PDZ4_PDZD2-PDZ2_hPro-IL-16-like"/>
    <property type="match status" value="1"/>
</dbReference>
<dbReference type="SMART" id="SM00228">
    <property type="entry name" value="PDZ"/>
    <property type="match status" value="7"/>
</dbReference>
<feature type="region of interest" description="Disordered" evidence="9">
    <location>
        <begin position="2015"/>
        <end position="2050"/>
    </location>
</feature>
<dbReference type="FunFam" id="3.90.228.10:FF:000007">
    <property type="entry name" value="Poly [ADP-ribose] polymerase"/>
    <property type="match status" value="1"/>
</dbReference>
<feature type="region of interest" description="Disordered" evidence="9">
    <location>
        <begin position="1633"/>
        <end position="1785"/>
    </location>
</feature>
<feature type="compositionally biased region" description="Low complexity" evidence="9">
    <location>
        <begin position="2031"/>
        <end position="2043"/>
    </location>
</feature>
<feature type="region of interest" description="Disordered" evidence="9">
    <location>
        <begin position="1867"/>
        <end position="1932"/>
    </location>
</feature>
<dbReference type="GO" id="GO:0003950">
    <property type="term" value="F:NAD+ poly-ADP-ribosyltransferase activity"/>
    <property type="evidence" value="ECO:0007669"/>
    <property type="project" value="UniProtKB-UniRule"/>
</dbReference>
<evidence type="ECO:0000256" key="5">
    <source>
        <dbReference type="ARBA" id="ARBA00023027"/>
    </source>
</evidence>
<feature type="compositionally biased region" description="Basic and acidic residues" evidence="9">
    <location>
        <begin position="1360"/>
        <end position="1372"/>
    </location>
</feature>
<feature type="region of interest" description="Disordered" evidence="9">
    <location>
        <begin position="904"/>
        <end position="984"/>
    </location>
</feature>
<feature type="region of interest" description="Disordered" evidence="9">
    <location>
        <begin position="1343"/>
        <end position="1372"/>
    </location>
</feature>
<sequence length="3278" mass="356570">MPITQENALSHLPLLENWLWAREKDRDEGNESQMSTGGVCKAAIRKLVEYIQLNFAEIESPLYSGSQFREEIDAEVRAVYLNKSEEDGPEFGLSFGNIPIFGDPEGKKKGVRRRRRKGDKGPVLDVGCIWVTEVKKNSPAARCGDIKLRDELLSLNGQLMVGVDVTGASYLADQCWNGGCIYLIMLRRIKRKAPLPPCNGSGGNSVDVSNEHRRNVSSEPAGSPRHNGQNGKRTRKFGVISRSSFTRDSKDSRDFEHENGYSSMEAEVTSPESSTPQDTPTDDSPVIGSSELMSSHMKVGSTATLPSRSHSRLSESYKTESISSEPSSLPREGSRIWKMHMVKGQDGLGIQITGGRGSKRSPHGIIVAHVEEGGATQRDGRLKAGDELLMINGHSLVGLSHQEAVAILRSTAGLVQLVVASRDESEVDFHKYPSTSLPDLVSTCSGPDASPSPGEEKENMEPDVEDVRASSLSLPTQDLFTDFDRLEERGRIEGTKGCCRSPTPMKFRSRSQGGGSRLESVGEDDELIVENGDTGSDVAEKPARGGRKHSLPQQLDTVGIRQEYQIVKKSARSLSTVQVESPWRLAQPSIISNIVLMKGQGKGLGFSIVGGQDSARGRMGIFVKTIFPNGAAAADGRLKEGDEILEVNGESLQGLTHQQAIQTFKQLKKGVVTLTVRTRLRSPSLTPCPTPTLLSRSSSPNSNASGGTPVPPSFEDGDSRKGPGPKDRIIMEVTLNKEPGVGLGIGACCLTLENSAPGIYIHSLAPGSVAKMDSRLSRGDQLLEVDSVSLRHAALSEAYAILSECGPGPVSLIISRHPNPKVSEQEMDEVITRSTHRDSHSSHTLGLPSKSPSPTVKVKQGEGNPALSWTMKRFLEPASRQGSVSSEAELSQYFSVHDVPSHSSLSETMAMGSSDDDMLHSSRSCNTSMEESAAPQPHVFQDCSYKGSDSSPTTPECCKASGGAGRTADIPQQASVGSSPSSVRSPLLRQRRVICYEDEPSDDETGLEEDSGPFRRRLHGVSDGGHHHHQEEDSGIVIATSSLEVDDESQDSSESHRQIGSEPATPLYGSSLESEEGPSGPPAAESPFMPIRCLEAAGGTNLGVKKEPHREGQEVKRSPKLEHKAVTRVKSMMSIECPNPPQRAKGEEQPLLPATAAQVTQNSTRPPCRMLHCKKGESSELAGVCTIETIVLQRSETESFGLDLEIKSAPLKVLITGLRPGGVAEREASGKMSVGDEIVTIGDTPVCTSTYQEICDLMHNLPITLTLEIKKPVSAVDRLSSLIMSSGCETPRPPEERNHMDKTIVAAQESLSSETNAKQALAIHSNSIPVTNIDDVITELNSAESKEKDRSVLDSTDASAKTEECSQVDDRGTAAQSQHNLLDFSAIDVGNSACHFPVGKTFLNSYSRNFCNLGEDIVPLEKGHGEKPSMYSLVEDSDSESDSADTAVKVESSQGHCEGPRDTDSDEEEVELCYSTVSQPAFSQSEGSSLPDRKSLANCQTVDSLAGGGILASMDLHNPLSLTMQDKDSQENHSVSKLPDPLCPQVSGDDLLNGESGHTPTQHEATCASQRNCNTDEKCETISKSVQVCQTPTGVPSPAVSQDISHVTPRSQERTTKLLSDASLSVEKLNTGQAPLGSTVSQPKALNGKTSGQASSTIAPKDKEREKVNPILDLKSSLSQTQSKSTSYSAKSLGTKSPNDTPISPLLRSRLKVDDKKSNTSSKLKGLSIKSKSKDQEQSVSRTPRVESIGQKKALSSPSQSPKLLSKRTTPTGSPKSTRTSEKIRVTSCKTDQLTVSSVLKTNSINTTKEELKPSKKEQVSDLKEQVSKSEVTVVNTQRTFIEVRLSSSSSSTPVLTRKEVGNASHLSSAPMSIDQVEWEESNSDSSLGRHAVPLESTNSSSICSHHNGTNKTNETSCNGQEQNLNNKDAASSHKTSISKLYLRGLDRRSCSTDISGPLDPNPFSVRQRIQSFENLASFDRSVIKCIDIPLSGYAGSVSSQSSDSRSLRRSFSSCVDNLSSTPSPPYPQNSSSTSVVTISESTPQNKTTEAVMKEKVRNEASVNQPAVHTPPVLRSRNARTHGGLSRSKLREIKALSMPELDKLCTEDFTSDPGNVIFKTELEIYPCRSIDPASHNLQCTVVTRVSSVDAGVLGSTNGDQHEGQITGLSCWSISLKDLESSPLDQNKVQDVLCSLTTKLDVTSLIQETSTLSEVKDDIYFVILTKEQGSGLGFSIAGGVDLEQKSITVHRVFTRGVAGVEGTIHRGDRVLSINGTGLSGITHAEALSCLHQTRLPKQALVIIQKGKNTEPTSPRQELPLQTGTGPTPGHRDSIREHKTSVEVGPDGALSVELLKTTAGLGFSLDGGKASAHGDRPLYIKRVFRGGAAEQSRVIDVGDELLAINGRSLQGLMHYDAWNIIKTVSEGPVQQERIQKDVDIVIQRCKAEKDCLFSDFRFSDSTFTFTYSKGPKRVSYSVHVSDDYPDNTYVSNSENNDEVLVTRDPIPVIFHRIATEIRLNNDGTSCLSIKSKLQTACHYPIEEDSEGDNDSEEFYYVGQVNYDGELHKHPQLEADLAAVRDLYGHHAVSLREYGAIDDVDIDLHIDVTFLDEEIALAWDVIRSEPVIVRLHCSLTQYLNGPVPTVDVFQVSSKDRFGLGHQLKKVMQTFVTQQWKCQSKDKLISPHSKKQNEKKVKSPLHIFSTLRRSPSYPPPGCVKSKKKLKPEQDCMSKSHRLLRRTCSSTVKPEMDGCVGKSHKLLGHSLSSDPRMEQHQPLKQPHRLLPRPCSTAVKPEDCTPLRPHKLSPRSSAAEPRCEHAAGSSDGGALKPHRLLGRSCSGSVRTEELDGLKHHHRLLSRSYSSSTKMGKSDIFKEPVTESRRLSLTSGLIGILAPSLSSTPQPNIGAKSIPVRDRGFLVQTMEYAEQRIPVLNEFCVVCDEPHVFQNGPMLRPTVCERELCVFAFQTLGVMNEAADEIATGAQVVDLLVSMCRSALESPRKVVIFEPYPSVVDPNDSQALAFNPRKKDYDRVMRALDSIASIREMTQAPYLEIKKQMDKHDPLAHPLLQWVISSNRSHIVKLPVTRQLKFMHTPHQFLLLSSPPAKESNFRAAKGLFGSTFAFHGSHIENWHSILRNGLVVASNTRLQLHGAIYGIGIYLSPLSSISFGYSGMNKKQQKVASKDETAANKSNINLQSQKKGQNPQFLQSRNLKCIALCEVITSPDLHKHGDIWVVPNTDHVCTRFFFVYEDGQVGDTSINTQDPGIHREILRVIGNQTATG</sequence>
<feature type="compositionally biased region" description="Basic and acidic residues" evidence="9">
    <location>
        <begin position="1104"/>
        <end position="1122"/>
    </location>
</feature>
<comment type="function">
    <text evidence="7">Mono-ADP-ribosyltransferase that mediates mono-ADP-ribosylation of target proteins.</text>
</comment>
<feature type="compositionally biased region" description="Polar residues" evidence="9">
    <location>
        <begin position="301"/>
        <end position="311"/>
    </location>
</feature>
<feature type="compositionally biased region" description="Polar residues" evidence="9">
    <location>
        <begin position="2308"/>
        <end position="2324"/>
    </location>
</feature>
<feature type="compositionally biased region" description="Polar residues" evidence="9">
    <location>
        <begin position="1768"/>
        <end position="1778"/>
    </location>
</feature>
<feature type="compositionally biased region" description="Basic and acidic residues" evidence="9">
    <location>
        <begin position="245"/>
        <end position="259"/>
    </location>
</feature>
<dbReference type="Pfam" id="PF00595">
    <property type="entry name" value="PDZ"/>
    <property type="match status" value="5"/>
</dbReference>
<dbReference type="InterPro" id="IPR001478">
    <property type="entry name" value="PDZ"/>
</dbReference>
<feature type="domain" description="PDZ" evidence="10">
    <location>
        <begin position="2220"/>
        <end position="2292"/>
    </location>
</feature>
<evidence type="ECO:0000313" key="13">
    <source>
        <dbReference type="Proteomes" id="UP000579812"/>
    </source>
</evidence>
<feature type="compositionally biased region" description="Polar residues" evidence="9">
    <location>
        <begin position="270"/>
        <end position="279"/>
    </location>
</feature>
<evidence type="ECO:0000256" key="2">
    <source>
        <dbReference type="ARBA" id="ARBA00022679"/>
    </source>
</evidence>
<feature type="region of interest" description="Disordered" evidence="9">
    <location>
        <begin position="1100"/>
        <end position="1122"/>
    </location>
</feature>
<feature type="compositionally biased region" description="Polar residues" evidence="9">
    <location>
        <begin position="921"/>
        <end position="930"/>
    </location>
</feature>
<feature type="compositionally biased region" description="Basic and acidic residues" evidence="9">
    <location>
        <begin position="454"/>
        <end position="468"/>
    </location>
</feature>
<keyword evidence="5 8" id="KW-0520">NAD</keyword>
<keyword evidence="3" id="KW-0548">Nucleotidyltransferase</keyword>
<dbReference type="GO" id="GO:0016779">
    <property type="term" value="F:nucleotidyltransferase activity"/>
    <property type="evidence" value="ECO:0007669"/>
    <property type="project" value="UniProtKB-KW"/>
</dbReference>
<keyword evidence="13" id="KW-1185">Reference proteome</keyword>
<dbReference type="InterPro" id="IPR036034">
    <property type="entry name" value="PDZ_sf"/>
</dbReference>
<keyword evidence="4" id="KW-0013">ADP-ribosylation</keyword>
<dbReference type="PROSITE" id="PS51059">
    <property type="entry name" value="PARP_CATALYTIC"/>
    <property type="match status" value="1"/>
</dbReference>
<feature type="region of interest" description="Disordered" evidence="9">
    <location>
        <begin position="820"/>
        <end position="862"/>
    </location>
</feature>